<evidence type="ECO:0000256" key="9">
    <source>
        <dbReference type="ARBA" id="ARBA00023136"/>
    </source>
</evidence>
<dbReference type="InterPro" id="IPR017927">
    <property type="entry name" value="FAD-bd_FR_type"/>
</dbReference>
<dbReference type="EC" id="1.6.2.2" evidence="3"/>
<proteinExistence type="predicted"/>
<dbReference type="EMBL" id="JAGDFL010000232">
    <property type="protein sequence ID" value="KAG7394997.1"/>
    <property type="molecule type" value="Genomic_DNA"/>
</dbReference>
<dbReference type="AlphaFoldDB" id="A0A8T1WM69"/>
<comment type="caution">
    <text evidence="12">The sequence shown here is derived from an EMBL/GenBank/DDBJ whole genome shotgun (WGS) entry which is preliminary data.</text>
</comment>
<dbReference type="Pfam" id="PF00175">
    <property type="entry name" value="NAD_binding_1"/>
    <property type="match status" value="1"/>
</dbReference>
<feature type="binding site" evidence="10">
    <location>
        <position position="103"/>
    </location>
    <ligand>
        <name>FAD</name>
        <dbReference type="ChEBI" id="CHEBI:57692"/>
    </ligand>
</feature>
<dbReference type="PANTHER" id="PTHR19370:SF171">
    <property type="entry name" value="NADH-CYTOCHROME B5 REDUCTASE 2"/>
    <property type="match status" value="1"/>
</dbReference>
<feature type="binding site" evidence="10">
    <location>
        <position position="104"/>
    </location>
    <ligand>
        <name>FAD</name>
        <dbReference type="ChEBI" id="CHEBI:57692"/>
    </ligand>
</feature>
<keyword evidence="8" id="KW-0560">Oxidoreductase</keyword>
<name>A0A8T1WM69_9STRA</name>
<evidence type="ECO:0000256" key="2">
    <source>
        <dbReference type="ARBA" id="ARBA00004370"/>
    </source>
</evidence>
<evidence type="ECO:0000256" key="1">
    <source>
        <dbReference type="ARBA" id="ARBA00001974"/>
    </source>
</evidence>
<feature type="binding site" evidence="10">
    <location>
        <position position="128"/>
    </location>
    <ligand>
        <name>FAD</name>
        <dbReference type="ChEBI" id="CHEBI:57692"/>
    </ligand>
</feature>
<evidence type="ECO:0000256" key="8">
    <source>
        <dbReference type="ARBA" id="ARBA00023002"/>
    </source>
</evidence>
<dbReference type="GO" id="GO:0016020">
    <property type="term" value="C:membrane"/>
    <property type="evidence" value="ECO:0007669"/>
    <property type="project" value="UniProtKB-SubCell"/>
</dbReference>
<evidence type="ECO:0000313" key="13">
    <source>
        <dbReference type="Proteomes" id="UP000693981"/>
    </source>
</evidence>
<feature type="binding site" evidence="10">
    <location>
        <position position="105"/>
    </location>
    <ligand>
        <name>FAD</name>
        <dbReference type="ChEBI" id="CHEBI:57692"/>
    </ligand>
</feature>
<dbReference type="InterPro" id="IPR008333">
    <property type="entry name" value="Cbr1-like_FAD-bd_dom"/>
</dbReference>
<organism evidence="12 13">
    <name type="scientific">Phytophthora boehmeriae</name>
    <dbReference type="NCBI Taxonomy" id="109152"/>
    <lineage>
        <taxon>Eukaryota</taxon>
        <taxon>Sar</taxon>
        <taxon>Stramenopiles</taxon>
        <taxon>Oomycota</taxon>
        <taxon>Peronosporomycetes</taxon>
        <taxon>Peronosporales</taxon>
        <taxon>Peronosporaceae</taxon>
        <taxon>Phytophthora</taxon>
    </lineage>
</organism>
<keyword evidence="5" id="KW-0812">Transmembrane</keyword>
<dbReference type="FunFam" id="3.40.50.80:FF:000009">
    <property type="entry name" value="NADH-cytochrome b5 reductase"/>
    <property type="match status" value="1"/>
</dbReference>
<dbReference type="CDD" id="cd06183">
    <property type="entry name" value="cyt_b5_reduct_like"/>
    <property type="match status" value="1"/>
</dbReference>
<keyword evidence="7" id="KW-1133">Transmembrane helix</keyword>
<comment type="cofactor">
    <cofactor evidence="1 10">
        <name>FAD</name>
        <dbReference type="ChEBI" id="CHEBI:57692"/>
    </cofactor>
</comment>
<evidence type="ECO:0000313" key="12">
    <source>
        <dbReference type="EMBL" id="KAG7394997.1"/>
    </source>
</evidence>
<dbReference type="Proteomes" id="UP000693981">
    <property type="component" value="Unassembled WGS sequence"/>
</dbReference>
<comment type="subcellular location">
    <subcellularLocation>
        <location evidence="2">Membrane</location>
    </subcellularLocation>
</comment>
<dbReference type="OrthoDB" id="432685at2759"/>
<evidence type="ECO:0000256" key="10">
    <source>
        <dbReference type="PIRSR" id="PIRSR601834-1"/>
    </source>
</evidence>
<evidence type="ECO:0000256" key="3">
    <source>
        <dbReference type="ARBA" id="ARBA00012011"/>
    </source>
</evidence>
<evidence type="ECO:0000256" key="6">
    <source>
        <dbReference type="ARBA" id="ARBA00022827"/>
    </source>
</evidence>
<dbReference type="PROSITE" id="PS51384">
    <property type="entry name" value="FAD_FR"/>
    <property type="match status" value="1"/>
</dbReference>
<feature type="domain" description="FAD-binding FR-type" evidence="11">
    <location>
        <begin position="51"/>
        <end position="154"/>
    </location>
</feature>
<keyword evidence="13" id="KW-1185">Reference proteome</keyword>
<gene>
    <name evidence="12" type="primary">MCR1_1</name>
    <name evidence="12" type="ORF">PHYBOEH_004399</name>
</gene>
<accession>A0A8T1WM69</accession>
<dbReference type="InterPro" id="IPR001834">
    <property type="entry name" value="CBR-like"/>
</dbReference>
<keyword evidence="9" id="KW-0472">Membrane</keyword>
<sequence length="298" mass="32782">MFSSLLRSTSRPQQLSGAASMTAMVSALGVASFSSGASRNAEEPKVALSPKEFRSFKVTKVEDVTHDTKRLVFALPSKEHEMGLHAASCLMAKAQVDGKAVVRPYTPTNTNAEKGELELVVKGYPTGKLSKHIVNLKEGDELAMKGPFVKFEYKPNQYKTVGFLCGGSGITPALQVVKEICRNPEDDTQVVLVFCNKTEKDIILRDELDALQYMYPQFRVHYVLNEANASWEGHTGYVTKELIQETMPEPSDDILIGVCGPPPMMDAISGNKAPDRSQGELKGLLKELGYTINQVFKY</sequence>
<dbReference type="Pfam" id="PF00970">
    <property type="entry name" value="FAD_binding_6"/>
    <property type="match status" value="1"/>
</dbReference>
<dbReference type="GO" id="GO:0090524">
    <property type="term" value="F:cytochrome-b5 reductase activity, acting on NADH"/>
    <property type="evidence" value="ECO:0007669"/>
    <property type="project" value="UniProtKB-EC"/>
</dbReference>
<protein>
    <recommendedName>
        <fullName evidence="3">cytochrome-b5 reductase</fullName>
        <ecNumber evidence="3">1.6.2.2</ecNumber>
    </recommendedName>
</protein>
<feature type="binding site" evidence="10">
    <location>
        <position position="120"/>
    </location>
    <ligand>
        <name>FAD</name>
        <dbReference type="ChEBI" id="CHEBI:57692"/>
    </ligand>
</feature>
<dbReference type="FunFam" id="2.40.30.10:FF:000069">
    <property type="entry name" value="NADH-cytochrome b5 reductase"/>
    <property type="match status" value="1"/>
</dbReference>
<feature type="binding site" evidence="10">
    <location>
        <position position="130"/>
    </location>
    <ligand>
        <name>FAD</name>
        <dbReference type="ChEBI" id="CHEBI:57692"/>
    </ligand>
</feature>
<reference evidence="12" key="1">
    <citation type="submission" date="2021-02" db="EMBL/GenBank/DDBJ databases">
        <authorList>
            <person name="Palmer J.M."/>
        </authorList>
    </citation>
    <scope>NUCLEOTIDE SEQUENCE</scope>
    <source>
        <strain evidence="12">SCRP23</strain>
    </source>
</reference>
<feature type="binding site" evidence="10">
    <location>
        <position position="171"/>
    </location>
    <ligand>
        <name>FAD</name>
        <dbReference type="ChEBI" id="CHEBI:57692"/>
    </ligand>
</feature>
<keyword evidence="6 10" id="KW-0274">FAD</keyword>
<dbReference type="PANTHER" id="PTHR19370">
    <property type="entry name" value="NADH-CYTOCHROME B5 REDUCTASE"/>
    <property type="match status" value="1"/>
</dbReference>
<evidence type="ECO:0000256" key="4">
    <source>
        <dbReference type="ARBA" id="ARBA00022630"/>
    </source>
</evidence>
<evidence type="ECO:0000256" key="7">
    <source>
        <dbReference type="ARBA" id="ARBA00022989"/>
    </source>
</evidence>
<keyword evidence="4 10" id="KW-0285">Flavoprotein</keyword>
<evidence type="ECO:0000259" key="11">
    <source>
        <dbReference type="PROSITE" id="PS51384"/>
    </source>
</evidence>
<feature type="binding site" evidence="10">
    <location>
        <position position="122"/>
    </location>
    <ligand>
        <name>FAD</name>
        <dbReference type="ChEBI" id="CHEBI:57692"/>
    </ligand>
</feature>
<dbReference type="InterPro" id="IPR001433">
    <property type="entry name" value="OxRdtase_FAD/NAD-bd"/>
</dbReference>
<evidence type="ECO:0000256" key="5">
    <source>
        <dbReference type="ARBA" id="ARBA00022692"/>
    </source>
</evidence>